<dbReference type="InterPro" id="IPR037051">
    <property type="entry name" value="4-carb_acid_sugar_kinase_N_sf"/>
</dbReference>
<keyword evidence="3" id="KW-0547">Nucleotide-binding</keyword>
<dbReference type="RefSeq" id="WP_153790659.1">
    <property type="nucleotide sequence ID" value="NZ_CP045915.1"/>
</dbReference>
<keyword evidence="4 9" id="KW-0418">Kinase</keyword>
<gene>
    <name evidence="9" type="ORF">GI584_06290</name>
</gene>
<dbReference type="SUPFAM" id="SSF142764">
    <property type="entry name" value="YgbK-like"/>
    <property type="match status" value="1"/>
</dbReference>
<dbReference type="InterPro" id="IPR042213">
    <property type="entry name" value="NBD_C_sf"/>
</dbReference>
<accession>A0A5Q2TI69</accession>
<evidence type="ECO:0000256" key="6">
    <source>
        <dbReference type="ARBA" id="ARBA00023277"/>
    </source>
</evidence>
<dbReference type="Gene3D" id="3.40.50.10840">
    <property type="entry name" value="Putative sugar-binding, N-terminal domain"/>
    <property type="match status" value="1"/>
</dbReference>
<feature type="domain" description="Four-carbon acid sugar kinase N-terminal" evidence="7">
    <location>
        <begin position="2"/>
        <end position="225"/>
    </location>
</feature>
<dbReference type="GO" id="GO:0005524">
    <property type="term" value="F:ATP binding"/>
    <property type="evidence" value="ECO:0007669"/>
    <property type="project" value="UniProtKB-KW"/>
</dbReference>
<dbReference type="Pfam" id="PF07005">
    <property type="entry name" value="SBD_N"/>
    <property type="match status" value="1"/>
</dbReference>
<evidence type="ECO:0000259" key="7">
    <source>
        <dbReference type="Pfam" id="PF07005"/>
    </source>
</evidence>
<keyword evidence="6" id="KW-0119">Carbohydrate metabolism</keyword>
<dbReference type="AlphaFoldDB" id="A0A5Q2TI69"/>
<evidence type="ECO:0000256" key="3">
    <source>
        <dbReference type="ARBA" id="ARBA00022741"/>
    </source>
</evidence>
<evidence type="ECO:0000313" key="9">
    <source>
        <dbReference type="EMBL" id="QGH33650.1"/>
    </source>
</evidence>
<comment type="similarity">
    <text evidence="1">Belongs to the four-carbon acid sugar kinase family.</text>
</comment>
<sequence>MIGVIADDITGANDIGVMFNNGGFISDVYSYDSNVLQELSSTMSDVLIFDTDSRLNKIEKAYEKVFQATKNIKQAGATQFFNKTCSVFRGNIGAEFDAMLDALNEEFAVIVLGFPKNGRKTIHGIHMVHDEKLENSQFKNDPVHPMTESNLVDILQKQTNRKVTLINIETIKQGAQSIRAKLDNLRKEAFHYVILDVEEQADLHIIAQAIYDQKIICGSSAIAEEIPKVQSKSSRLAQGDIQVPESDSSKGLFCAVGSLTPQTINQIRYARDKGIKTIELKTLGLISTIDREEMQEELAEMVIQTILSGDDVIVHSTNTPDLVHETKQQAKELGMDNTAVSKLVSNAIAFISEKVMKETKQYRFVIAGGDTSATVCQRLNIRGMRVWEEIQTGLPSCISLNKPSYLFILKSGSFGDETFLEKAFDHLRSQ</sequence>
<keyword evidence="5" id="KW-0067">ATP-binding</keyword>
<dbReference type="Proteomes" id="UP000339690">
    <property type="component" value="Chromosome"/>
</dbReference>
<dbReference type="Pfam" id="PF17042">
    <property type="entry name" value="NBD_C"/>
    <property type="match status" value="1"/>
</dbReference>
<organism evidence="9 10">
    <name type="scientific">Gracilibacillus salitolerans</name>
    <dbReference type="NCBI Taxonomy" id="2663022"/>
    <lineage>
        <taxon>Bacteria</taxon>
        <taxon>Bacillati</taxon>
        <taxon>Bacillota</taxon>
        <taxon>Bacilli</taxon>
        <taxon>Bacillales</taxon>
        <taxon>Bacillaceae</taxon>
        <taxon>Gracilibacillus</taxon>
    </lineage>
</organism>
<keyword evidence="2" id="KW-0808">Transferase</keyword>
<evidence type="ECO:0000256" key="1">
    <source>
        <dbReference type="ARBA" id="ARBA00005715"/>
    </source>
</evidence>
<dbReference type="GO" id="GO:0016301">
    <property type="term" value="F:kinase activity"/>
    <property type="evidence" value="ECO:0007669"/>
    <property type="project" value="UniProtKB-KW"/>
</dbReference>
<keyword evidence="10" id="KW-1185">Reference proteome</keyword>
<proteinExistence type="inferred from homology"/>
<evidence type="ECO:0000256" key="2">
    <source>
        <dbReference type="ARBA" id="ARBA00022679"/>
    </source>
</evidence>
<name>A0A5Q2TI69_9BACI</name>
<evidence type="ECO:0000256" key="4">
    <source>
        <dbReference type="ARBA" id="ARBA00022777"/>
    </source>
</evidence>
<dbReference type="InterPro" id="IPR010737">
    <property type="entry name" value="4-carb_acid_sugar_kinase_N"/>
</dbReference>
<dbReference type="InterPro" id="IPR031475">
    <property type="entry name" value="NBD_C"/>
</dbReference>
<protein>
    <submittedName>
        <fullName evidence="9">Four-carbon acid sugar kinase family protein</fullName>
    </submittedName>
</protein>
<evidence type="ECO:0000313" key="10">
    <source>
        <dbReference type="Proteomes" id="UP000339690"/>
    </source>
</evidence>
<dbReference type="KEGG" id="grc:GI584_06290"/>
<dbReference type="EMBL" id="CP045915">
    <property type="protein sequence ID" value="QGH33650.1"/>
    <property type="molecule type" value="Genomic_DNA"/>
</dbReference>
<feature type="domain" description="Four-carbon acid sugar kinase nucleotide binding" evidence="8">
    <location>
        <begin position="254"/>
        <end position="420"/>
    </location>
</feature>
<evidence type="ECO:0000256" key="5">
    <source>
        <dbReference type="ARBA" id="ARBA00022840"/>
    </source>
</evidence>
<dbReference type="Gene3D" id="3.40.980.20">
    <property type="entry name" value="Four-carbon acid sugar kinase, nucleotide binding domain"/>
    <property type="match status" value="1"/>
</dbReference>
<reference evidence="9 10" key="1">
    <citation type="submission" date="2019-11" db="EMBL/GenBank/DDBJ databases">
        <title>Gracilibacillus salitolerans sp. nov., a moderate halophile isolated from a saline soil in northwest China.</title>
        <authorList>
            <person name="Gan L."/>
        </authorList>
    </citation>
    <scope>NUCLEOTIDE SEQUENCE [LARGE SCALE GENOMIC DNA]</scope>
    <source>
        <strain evidence="9 10">SCU50</strain>
    </source>
</reference>
<evidence type="ECO:0000259" key="8">
    <source>
        <dbReference type="Pfam" id="PF17042"/>
    </source>
</evidence>